<dbReference type="Pfam" id="PF00169">
    <property type="entry name" value="PH"/>
    <property type="match status" value="1"/>
</dbReference>
<organism evidence="3 4">
    <name type="scientific">Eublepharis macularius</name>
    <name type="common">Leopard gecko</name>
    <name type="synonym">Cyrtodactylus macularius</name>
    <dbReference type="NCBI Taxonomy" id="481883"/>
    <lineage>
        <taxon>Eukaryota</taxon>
        <taxon>Metazoa</taxon>
        <taxon>Chordata</taxon>
        <taxon>Craniata</taxon>
        <taxon>Vertebrata</taxon>
        <taxon>Euteleostomi</taxon>
        <taxon>Lepidosauria</taxon>
        <taxon>Squamata</taxon>
        <taxon>Bifurcata</taxon>
        <taxon>Gekkota</taxon>
        <taxon>Eublepharidae</taxon>
        <taxon>Eublepharinae</taxon>
        <taxon>Eublepharis</taxon>
    </lineage>
</organism>
<reference evidence="4 5" key="1">
    <citation type="submission" date="2025-04" db="UniProtKB">
        <authorList>
            <consortium name="RefSeq"/>
        </authorList>
    </citation>
    <scope>IDENTIFICATION</scope>
    <source>
        <tissue evidence="4 5">Blood</tissue>
    </source>
</reference>
<dbReference type="PANTHER" id="PTHR47014">
    <property type="entry name" value="PLECKSTRIN HOMOLOGY DOMAIN-CONTAINING FAMILY S MEMBER 1"/>
    <property type="match status" value="1"/>
</dbReference>
<feature type="domain" description="PH" evidence="2">
    <location>
        <begin position="18"/>
        <end position="133"/>
    </location>
</feature>
<accession>A0AA97JM53</accession>
<dbReference type="RefSeq" id="XP_054839962.1">
    <property type="nucleotide sequence ID" value="XM_054983987.1"/>
</dbReference>
<feature type="region of interest" description="Disordered" evidence="1">
    <location>
        <begin position="229"/>
        <end position="249"/>
    </location>
</feature>
<dbReference type="KEGG" id="emc:129332757"/>
<dbReference type="InterPro" id="IPR036034">
    <property type="entry name" value="PDZ_sf"/>
</dbReference>
<feature type="region of interest" description="Disordered" evidence="1">
    <location>
        <begin position="140"/>
        <end position="213"/>
    </location>
</feature>
<evidence type="ECO:0000313" key="5">
    <source>
        <dbReference type="RefSeq" id="XP_054839962.1"/>
    </source>
</evidence>
<evidence type="ECO:0000256" key="1">
    <source>
        <dbReference type="SAM" id="MobiDB-lite"/>
    </source>
</evidence>
<dbReference type="InterPro" id="IPR001849">
    <property type="entry name" value="PH_domain"/>
</dbReference>
<sequence length="467" mass="53448">MDSKYTRRTSTGDYSNGDVCMQGFFIKSPPLHLFSNQTSWKRRHFVLSKSSKDGYLLKYHKGQHKKGSIEISESSEIEIGIGDSEKMAAVKRMFKCQPTEVMTIKTEERTYYLIGTDSKEIEKWANFLFAACKEKETNTWQTPNQIATQQVSRHRSQSSPAYFNKDTSAIDTDNLHKGNENEEILVDKKRPNSDPSPQEPTEKNPIYEIPRKIGPRQRYLLSNHCVYEEQTKGKSEKEEEEESENPYYASPRSIQAELDHTIAEQNNPVKNLSSNDSDGAKSGAYMSMKKLVIKEKIQSTCTSDELVTIPRKQENSKDLIRATSTQQLTESNTRAKEFLPENKTKQLTVVQLSILLNKITDDSQLEEVDIFLPPNDAISCLTLTEAIGRICVSQWKSPHHLNCIFHHGDHITAVNDLHVTSIEEVYLFIKRSTRKEVKLTVRRLPDSETFHVKGYICREKEQGKNSS</sequence>
<evidence type="ECO:0000313" key="4">
    <source>
        <dbReference type="RefSeq" id="XP_054839961.1"/>
    </source>
</evidence>
<feature type="compositionally biased region" description="Basic and acidic residues" evidence="1">
    <location>
        <begin position="173"/>
        <end position="192"/>
    </location>
</feature>
<dbReference type="SMART" id="SM00233">
    <property type="entry name" value="PH"/>
    <property type="match status" value="1"/>
</dbReference>
<keyword evidence="3" id="KW-1185">Reference proteome</keyword>
<dbReference type="PANTHER" id="PTHR47014:SF1">
    <property type="entry name" value="PLECKSTRIN HOMOLOGY DOMAIN-CONTAINING FAMILY S MEMBER 1"/>
    <property type="match status" value="1"/>
</dbReference>
<feature type="compositionally biased region" description="Polar residues" evidence="1">
    <location>
        <begin position="140"/>
        <end position="171"/>
    </location>
</feature>
<evidence type="ECO:0000259" key="2">
    <source>
        <dbReference type="PROSITE" id="PS50003"/>
    </source>
</evidence>
<dbReference type="InterPro" id="IPR042986">
    <property type="entry name" value="PLEKHS1"/>
</dbReference>
<dbReference type="CTD" id="79949"/>
<dbReference type="SUPFAM" id="SSF50729">
    <property type="entry name" value="PH domain-like"/>
    <property type="match status" value="1"/>
</dbReference>
<dbReference type="Gene3D" id="2.30.29.30">
    <property type="entry name" value="Pleckstrin-homology domain (PH domain)/Phosphotyrosine-binding domain (PTB)"/>
    <property type="match status" value="1"/>
</dbReference>
<evidence type="ECO:0000313" key="3">
    <source>
        <dbReference type="Proteomes" id="UP001190640"/>
    </source>
</evidence>
<dbReference type="Proteomes" id="UP001190640">
    <property type="component" value="Chromosome 6"/>
</dbReference>
<dbReference type="RefSeq" id="XP_054839961.1">
    <property type="nucleotide sequence ID" value="XM_054983986.1"/>
</dbReference>
<dbReference type="AlphaFoldDB" id="A0AA97JM53"/>
<gene>
    <name evidence="4 5" type="primary">PLEKHS1</name>
</gene>
<dbReference type="PROSITE" id="PS50003">
    <property type="entry name" value="PH_DOMAIN"/>
    <property type="match status" value="1"/>
</dbReference>
<dbReference type="GeneID" id="129332757"/>
<proteinExistence type="predicted"/>
<dbReference type="InterPro" id="IPR011993">
    <property type="entry name" value="PH-like_dom_sf"/>
</dbReference>
<name>A0AA97JM53_EUBMA</name>
<dbReference type="SUPFAM" id="SSF50156">
    <property type="entry name" value="PDZ domain-like"/>
    <property type="match status" value="1"/>
</dbReference>
<protein>
    <submittedName>
        <fullName evidence="4 5">Pleckstrin homology domain-containing family S member 1 isoform X1</fullName>
    </submittedName>
</protein>